<feature type="region of interest" description="Disordered" evidence="1">
    <location>
        <begin position="177"/>
        <end position="206"/>
    </location>
</feature>
<comment type="caution">
    <text evidence="2">The sequence shown here is derived from an EMBL/GenBank/DDBJ whole genome shotgun (WGS) entry which is preliminary data.</text>
</comment>
<name>A0A0L6CEB0_9MICO</name>
<dbReference type="AlphaFoldDB" id="A0A0L6CEB0"/>
<dbReference type="PATRIC" id="fig|1631356.3.peg.4297"/>
<keyword evidence="3" id="KW-1185">Reference proteome</keyword>
<protein>
    <submittedName>
        <fullName evidence="2">Uncharacterized protein</fullName>
    </submittedName>
</protein>
<dbReference type="STRING" id="1631356.VV01_21345"/>
<evidence type="ECO:0000313" key="2">
    <source>
        <dbReference type="EMBL" id="KNX35838.1"/>
    </source>
</evidence>
<reference evidence="3" key="1">
    <citation type="submission" date="2015-03" db="EMBL/GenBank/DDBJ databases">
        <title>Luteipulveratus halotolerans sp. nov., a novel actinobacterium (Dermacoccaceae) from Sarawak, Malaysia.</title>
        <authorList>
            <person name="Juboi H."/>
            <person name="Basik A."/>
            <person name="Shamsul S.S."/>
            <person name="Arnold P."/>
            <person name="Schmitt E.K."/>
            <person name="Sanglier J.-J."/>
            <person name="Yeo T."/>
        </authorList>
    </citation>
    <scope>NUCLEOTIDE SEQUENCE [LARGE SCALE GENOMIC DNA]</scope>
    <source>
        <strain evidence="3">C296001</strain>
    </source>
</reference>
<dbReference type="Proteomes" id="UP000037397">
    <property type="component" value="Unassembled WGS sequence"/>
</dbReference>
<evidence type="ECO:0000256" key="1">
    <source>
        <dbReference type="SAM" id="MobiDB-lite"/>
    </source>
</evidence>
<proteinExistence type="predicted"/>
<evidence type="ECO:0000313" key="3">
    <source>
        <dbReference type="Proteomes" id="UP000037397"/>
    </source>
</evidence>
<organism evidence="2 3">
    <name type="scientific">Luteipulveratus halotolerans</name>
    <dbReference type="NCBI Taxonomy" id="1631356"/>
    <lineage>
        <taxon>Bacteria</taxon>
        <taxon>Bacillati</taxon>
        <taxon>Actinomycetota</taxon>
        <taxon>Actinomycetes</taxon>
        <taxon>Micrococcales</taxon>
        <taxon>Dermacoccaceae</taxon>
        <taxon>Luteipulveratus</taxon>
    </lineage>
</organism>
<dbReference type="EMBL" id="LAIR01000003">
    <property type="protein sequence ID" value="KNX35838.1"/>
    <property type="molecule type" value="Genomic_DNA"/>
</dbReference>
<sequence length="442" mass="48692">MSKQRGEKGARVPRVVAQLDAALFGRRWFVIDASNVRVPRVDVATLEQGLTLIGKGSAASVVGRLRDGVCVVDVDVAGEAGHAIAEDVARWCDRAALWHLVRPSGGADGRHHVFVAHNGQLEELKTYAASVRARFGVSTPNVDVRSAVRPLSTPHRCGGWTRPYGDLRAALRSLPEITPASPRPATRSAVGAVTPETPRPRRRRPLPREWQEYLRAGTLPRIGGQDRSRSTYELICTGAMVRAGFDVEAAWEAIQVAHPSAMSKARASRRRWVRAVWNRAVRDMDAAAPEYAVDDQVMAAVEQGRARLEEVMWSLPARRRPALLLVGHHLLDRIERTQQMRVPCPERDLVVETGITDRKTIRSVLQLLHGRLGVLDTTTFQPARSAQTSYEFVIDTAPEQGVREIPPPRIHTPSRARPAVAGLLSLGYATRYGGLSRGVQSR</sequence>
<gene>
    <name evidence="2" type="ORF">VV01_21345</name>
</gene>
<accession>A0A0L6CEB0</accession>